<dbReference type="Gene3D" id="1.50.10.20">
    <property type="match status" value="1"/>
</dbReference>
<dbReference type="InterPro" id="IPR001330">
    <property type="entry name" value="Prenyltrans"/>
</dbReference>
<dbReference type="EMBL" id="BQNB010012175">
    <property type="protein sequence ID" value="GJT00175.1"/>
    <property type="molecule type" value="Genomic_DNA"/>
</dbReference>
<proteinExistence type="inferred from homology"/>
<comment type="cofactor">
    <cofactor evidence="1">
        <name>Zn(2+)</name>
        <dbReference type="ChEBI" id="CHEBI:29105"/>
    </cofactor>
</comment>
<evidence type="ECO:0000259" key="9">
    <source>
        <dbReference type="Pfam" id="PF00432"/>
    </source>
</evidence>
<comment type="similarity">
    <text evidence="2">Belongs to the protein prenyltransferase subunit beta family.</text>
</comment>
<comment type="caution">
    <text evidence="10">The sequence shown here is derived from an EMBL/GenBank/DDBJ whole genome shotgun (WGS) entry which is preliminary data.</text>
</comment>
<evidence type="ECO:0000256" key="5">
    <source>
        <dbReference type="ARBA" id="ARBA00022723"/>
    </source>
</evidence>
<keyword evidence="11" id="KW-1185">Reference proteome</keyword>
<evidence type="ECO:0000256" key="1">
    <source>
        <dbReference type="ARBA" id="ARBA00001947"/>
    </source>
</evidence>
<evidence type="ECO:0000256" key="2">
    <source>
        <dbReference type="ARBA" id="ARBA00010497"/>
    </source>
</evidence>
<organism evidence="10 11">
    <name type="scientific">Tanacetum coccineum</name>
    <dbReference type="NCBI Taxonomy" id="301880"/>
    <lineage>
        <taxon>Eukaryota</taxon>
        <taxon>Viridiplantae</taxon>
        <taxon>Streptophyta</taxon>
        <taxon>Embryophyta</taxon>
        <taxon>Tracheophyta</taxon>
        <taxon>Spermatophyta</taxon>
        <taxon>Magnoliopsida</taxon>
        <taxon>eudicotyledons</taxon>
        <taxon>Gunneridae</taxon>
        <taxon>Pentapetalae</taxon>
        <taxon>asterids</taxon>
        <taxon>campanulids</taxon>
        <taxon>Asterales</taxon>
        <taxon>Asteraceae</taxon>
        <taxon>Asteroideae</taxon>
        <taxon>Anthemideae</taxon>
        <taxon>Anthemidinae</taxon>
        <taxon>Tanacetum</taxon>
    </lineage>
</organism>
<keyword evidence="5" id="KW-0479">Metal-binding</keyword>
<dbReference type="SUPFAM" id="SSF48239">
    <property type="entry name" value="Terpenoid cyclases/Protein prenyltransferases"/>
    <property type="match status" value="1"/>
</dbReference>
<evidence type="ECO:0000256" key="8">
    <source>
        <dbReference type="SAM" id="MobiDB-lite"/>
    </source>
</evidence>
<dbReference type="Proteomes" id="UP001151760">
    <property type="component" value="Unassembled WGS sequence"/>
</dbReference>
<dbReference type="PANTHER" id="PTHR11774:SF6">
    <property type="entry name" value="PROTEIN FARNESYLTRANSFERASE SUBUNIT BETA"/>
    <property type="match status" value="1"/>
</dbReference>
<keyword evidence="6" id="KW-0677">Repeat</keyword>
<dbReference type="Pfam" id="PF00432">
    <property type="entry name" value="Prenyltrans"/>
    <property type="match status" value="1"/>
</dbReference>
<keyword evidence="7" id="KW-0862">Zinc</keyword>
<feature type="domain" description="Prenyltransferase alpha-alpha toroid" evidence="9">
    <location>
        <begin position="46"/>
        <end position="121"/>
    </location>
</feature>
<dbReference type="PANTHER" id="PTHR11774">
    <property type="entry name" value="GERANYLGERANYL TRANSFERASE TYPE BETA SUBUNIT"/>
    <property type="match status" value="1"/>
</dbReference>
<protein>
    <submittedName>
        <fullName evidence="10">Protein farnesyltransferase subunit beta</fullName>
    </submittedName>
</protein>
<evidence type="ECO:0000256" key="3">
    <source>
        <dbReference type="ARBA" id="ARBA00022602"/>
    </source>
</evidence>
<reference evidence="10" key="1">
    <citation type="journal article" date="2022" name="Int. J. Mol. Sci.">
        <title>Draft Genome of Tanacetum Coccineum: Genomic Comparison of Closely Related Tanacetum-Family Plants.</title>
        <authorList>
            <person name="Yamashiro T."/>
            <person name="Shiraishi A."/>
            <person name="Nakayama K."/>
            <person name="Satake H."/>
        </authorList>
    </citation>
    <scope>NUCLEOTIDE SEQUENCE</scope>
</reference>
<evidence type="ECO:0000256" key="4">
    <source>
        <dbReference type="ARBA" id="ARBA00022679"/>
    </source>
</evidence>
<reference evidence="10" key="2">
    <citation type="submission" date="2022-01" db="EMBL/GenBank/DDBJ databases">
        <authorList>
            <person name="Yamashiro T."/>
            <person name="Shiraishi A."/>
            <person name="Satake H."/>
            <person name="Nakayama K."/>
        </authorList>
    </citation>
    <scope>NUCLEOTIDE SEQUENCE</scope>
</reference>
<dbReference type="InterPro" id="IPR008930">
    <property type="entry name" value="Terpenoid_cyclase/PrenylTrfase"/>
</dbReference>
<feature type="region of interest" description="Disordered" evidence="8">
    <location>
        <begin position="150"/>
        <end position="176"/>
    </location>
</feature>
<sequence>MIETRFMKIYWIYNLCPEQEEYESKVIYWKRVEFKKVVDCRLEVQPDNHIEYLMKGLRNLGPLFVVLDANWPWLFYWILHSIAILGECVDVALDHNPIDFLSRCKDEHGGHGASKEIALTELLATKEQAKSASYFIANNDVGLSPNNAFSKPDPHVHDKTSPPGPFDGAGTRNTTQPPQYLHEDGYMKNGKQPELENHVGVGGYGYPAFIPLNIKNGAYALLKRDTFTDGSVKCTMTSMTASEPVVSLAVSPFSKDSGNKCGYCLRKSFGIRNMTWISTAAKMF</sequence>
<name>A0ABQ5AC01_9ASTR</name>
<evidence type="ECO:0000313" key="11">
    <source>
        <dbReference type="Proteomes" id="UP001151760"/>
    </source>
</evidence>
<keyword evidence="4" id="KW-0808">Transferase</keyword>
<evidence type="ECO:0000313" key="10">
    <source>
        <dbReference type="EMBL" id="GJT00175.1"/>
    </source>
</evidence>
<dbReference type="InterPro" id="IPR045089">
    <property type="entry name" value="PGGT1B-like"/>
</dbReference>
<evidence type="ECO:0000256" key="7">
    <source>
        <dbReference type="ARBA" id="ARBA00022833"/>
    </source>
</evidence>
<keyword evidence="3" id="KW-0637">Prenyltransferase</keyword>
<evidence type="ECO:0000256" key="6">
    <source>
        <dbReference type="ARBA" id="ARBA00022737"/>
    </source>
</evidence>
<accession>A0ABQ5AC01</accession>
<gene>
    <name evidence="10" type="ORF">Tco_0821344</name>
</gene>